<organism evidence="1 2">
    <name type="scientific">Streptomyces goshikiensis</name>
    <dbReference type="NCBI Taxonomy" id="1942"/>
    <lineage>
        <taxon>Bacteria</taxon>
        <taxon>Bacillati</taxon>
        <taxon>Actinomycetota</taxon>
        <taxon>Actinomycetes</taxon>
        <taxon>Kitasatosporales</taxon>
        <taxon>Streptomycetaceae</taxon>
        <taxon>Streptomyces</taxon>
    </lineage>
</organism>
<dbReference type="Proteomes" id="UP001432075">
    <property type="component" value="Chromosome"/>
</dbReference>
<gene>
    <name evidence="1" type="ORF">OHU17_32370</name>
</gene>
<accession>A0ABZ1RTJ0</accession>
<dbReference type="GeneID" id="91407812"/>
<dbReference type="RefSeq" id="WP_008742978.1">
    <property type="nucleotide sequence ID" value="NZ_BMVE01000010.1"/>
</dbReference>
<keyword evidence="2" id="KW-1185">Reference proteome</keyword>
<name>A0ABZ1RTJ0_9ACTN</name>
<proteinExistence type="predicted"/>
<dbReference type="EMBL" id="CP108057">
    <property type="protein sequence ID" value="WUO50157.1"/>
    <property type="molecule type" value="Genomic_DNA"/>
</dbReference>
<evidence type="ECO:0000313" key="1">
    <source>
        <dbReference type="EMBL" id="WUO50157.1"/>
    </source>
</evidence>
<sequence>MSAAVTDARQAGRRVDEVLDRLAATGDREASAAAEELVRVLMEFYGAGLARVVERMGQGTLSGMLDDELVAGLLALHDLNPEDLPTRIGRALATVREPVELLGFDEATATVRLRTEASGGCGCGGSGDAVRQAAEDALACFAPEVTAVELETAPKSAPLLQIGTRPQTPARVR</sequence>
<reference evidence="1" key="1">
    <citation type="submission" date="2022-10" db="EMBL/GenBank/DDBJ databases">
        <title>The complete genomes of actinobacterial strains from the NBC collection.</title>
        <authorList>
            <person name="Joergensen T.S."/>
            <person name="Alvarez Arevalo M."/>
            <person name="Sterndorff E.B."/>
            <person name="Faurdal D."/>
            <person name="Vuksanovic O."/>
            <person name="Mourched A.-S."/>
            <person name="Charusanti P."/>
            <person name="Shaw S."/>
            <person name="Blin K."/>
            <person name="Weber T."/>
        </authorList>
    </citation>
    <scope>NUCLEOTIDE SEQUENCE</scope>
    <source>
        <strain evidence="1">NBC_00283</strain>
    </source>
</reference>
<protein>
    <submittedName>
        <fullName evidence="1">Uncharacterized protein</fullName>
    </submittedName>
</protein>
<evidence type="ECO:0000313" key="2">
    <source>
        <dbReference type="Proteomes" id="UP001432075"/>
    </source>
</evidence>